<feature type="transmembrane region" description="Helical" evidence="6">
    <location>
        <begin position="235"/>
        <end position="254"/>
    </location>
</feature>
<dbReference type="PANTHER" id="PTHR45649">
    <property type="entry name" value="AMINO-ACID PERMEASE BAT1"/>
    <property type="match status" value="1"/>
</dbReference>
<reference evidence="7 8" key="1">
    <citation type="journal article" date="2019" name="Nat. Ecol. Evol.">
        <title>Megaphylogeny resolves global patterns of mushroom evolution.</title>
        <authorList>
            <person name="Varga T."/>
            <person name="Krizsan K."/>
            <person name="Foldi C."/>
            <person name="Dima B."/>
            <person name="Sanchez-Garcia M."/>
            <person name="Sanchez-Ramirez S."/>
            <person name="Szollosi G.J."/>
            <person name="Szarkandi J.G."/>
            <person name="Papp V."/>
            <person name="Albert L."/>
            <person name="Andreopoulos W."/>
            <person name="Angelini C."/>
            <person name="Antonin V."/>
            <person name="Barry K.W."/>
            <person name="Bougher N.L."/>
            <person name="Buchanan P."/>
            <person name="Buyck B."/>
            <person name="Bense V."/>
            <person name="Catcheside P."/>
            <person name="Chovatia M."/>
            <person name="Cooper J."/>
            <person name="Damon W."/>
            <person name="Desjardin D."/>
            <person name="Finy P."/>
            <person name="Geml J."/>
            <person name="Haridas S."/>
            <person name="Hughes K."/>
            <person name="Justo A."/>
            <person name="Karasinski D."/>
            <person name="Kautmanova I."/>
            <person name="Kiss B."/>
            <person name="Kocsube S."/>
            <person name="Kotiranta H."/>
            <person name="LaButti K.M."/>
            <person name="Lechner B.E."/>
            <person name="Liimatainen K."/>
            <person name="Lipzen A."/>
            <person name="Lukacs Z."/>
            <person name="Mihaltcheva S."/>
            <person name="Morgado L.N."/>
            <person name="Niskanen T."/>
            <person name="Noordeloos M.E."/>
            <person name="Ohm R.A."/>
            <person name="Ortiz-Santana B."/>
            <person name="Ovrebo C."/>
            <person name="Racz N."/>
            <person name="Riley R."/>
            <person name="Savchenko A."/>
            <person name="Shiryaev A."/>
            <person name="Soop K."/>
            <person name="Spirin V."/>
            <person name="Szebenyi C."/>
            <person name="Tomsovsky M."/>
            <person name="Tulloss R.E."/>
            <person name="Uehling J."/>
            <person name="Grigoriev I.V."/>
            <person name="Vagvolgyi C."/>
            <person name="Papp T."/>
            <person name="Martin F.M."/>
            <person name="Miettinen O."/>
            <person name="Hibbett D.S."/>
            <person name="Nagy L.G."/>
        </authorList>
    </citation>
    <scope>NUCLEOTIDE SEQUENCE [LARGE SCALE GENOMIC DNA]</scope>
    <source>
        <strain evidence="7 8">OMC1185</strain>
    </source>
</reference>
<comment type="subcellular location">
    <subcellularLocation>
        <location evidence="1">Membrane</location>
        <topology evidence="1">Multi-pass membrane protein</topology>
    </subcellularLocation>
</comment>
<evidence type="ECO:0000313" key="7">
    <source>
        <dbReference type="EMBL" id="TFK47661.1"/>
    </source>
</evidence>
<dbReference type="Gene3D" id="1.20.1740.10">
    <property type="entry name" value="Amino acid/polyamine transporter I"/>
    <property type="match status" value="1"/>
</dbReference>
<feature type="transmembrane region" description="Helical" evidence="6">
    <location>
        <begin position="408"/>
        <end position="430"/>
    </location>
</feature>
<dbReference type="EMBL" id="ML213523">
    <property type="protein sequence ID" value="TFK47661.1"/>
    <property type="molecule type" value="Genomic_DNA"/>
</dbReference>
<dbReference type="GO" id="GO:0016020">
    <property type="term" value="C:membrane"/>
    <property type="evidence" value="ECO:0007669"/>
    <property type="project" value="UniProtKB-SubCell"/>
</dbReference>
<keyword evidence="3 6" id="KW-0812">Transmembrane</keyword>
<feature type="transmembrane region" description="Helical" evidence="6">
    <location>
        <begin position="74"/>
        <end position="95"/>
    </location>
</feature>
<evidence type="ECO:0000256" key="2">
    <source>
        <dbReference type="ARBA" id="ARBA00022448"/>
    </source>
</evidence>
<keyword evidence="2" id="KW-0813">Transport</keyword>
<dbReference type="STRING" id="5364.A0A5C3N1Q1"/>
<dbReference type="InterPro" id="IPR002293">
    <property type="entry name" value="AA/rel_permease1"/>
</dbReference>
<dbReference type="PROSITE" id="PS00218">
    <property type="entry name" value="AMINO_ACID_PERMEASE_1"/>
    <property type="match status" value="1"/>
</dbReference>
<evidence type="ECO:0000256" key="3">
    <source>
        <dbReference type="ARBA" id="ARBA00022692"/>
    </source>
</evidence>
<keyword evidence="8" id="KW-1185">Reference proteome</keyword>
<proteinExistence type="predicted"/>
<feature type="transmembrane region" description="Helical" evidence="6">
    <location>
        <begin position="331"/>
        <end position="352"/>
    </location>
</feature>
<keyword evidence="5 6" id="KW-0472">Membrane</keyword>
<dbReference type="OrthoDB" id="4476201at2759"/>
<evidence type="ECO:0000256" key="1">
    <source>
        <dbReference type="ARBA" id="ARBA00004141"/>
    </source>
</evidence>
<feature type="transmembrane region" description="Helical" evidence="6">
    <location>
        <begin position="44"/>
        <end position="68"/>
    </location>
</feature>
<dbReference type="Proteomes" id="UP000305948">
    <property type="component" value="Unassembled WGS sequence"/>
</dbReference>
<dbReference type="GO" id="GO:0006865">
    <property type="term" value="P:amino acid transport"/>
    <property type="evidence" value="ECO:0007669"/>
    <property type="project" value="InterPro"/>
</dbReference>
<gene>
    <name evidence="7" type="ORF">OE88DRAFT_1738563</name>
</gene>
<keyword evidence="4 6" id="KW-1133">Transmembrane helix</keyword>
<dbReference type="GO" id="GO:0022857">
    <property type="term" value="F:transmembrane transporter activity"/>
    <property type="evidence" value="ECO:0007669"/>
    <property type="project" value="InterPro"/>
</dbReference>
<dbReference type="Pfam" id="PF13520">
    <property type="entry name" value="AA_permease_2"/>
    <property type="match status" value="1"/>
</dbReference>
<protein>
    <submittedName>
        <fullName evidence="7">Amino acid transporter</fullName>
    </submittedName>
</protein>
<feature type="transmembrane region" description="Helical" evidence="6">
    <location>
        <begin position="170"/>
        <end position="191"/>
    </location>
</feature>
<evidence type="ECO:0000256" key="6">
    <source>
        <dbReference type="SAM" id="Phobius"/>
    </source>
</evidence>
<feature type="transmembrane region" description="Helical" evidence="6">
    <location>
        <begin position="442"/>
        <end position="464"/>
    </location>
</feature>
<accession>A0A5C3N1Q1</accession>
<organism evidence="7 8">
    <name type="scientific">Heliocybe sulcata</name>
    <dbReference type="NCBI Taxonomy" id="5364"/>
    <lineage>
        <taxon>Eukaryota</taxon>
        <taxon>Fungi</taxon>
        <taxon>Dikarya</taxon>
        <taxon>Basidiomycota</taxon>
        <taxon>Agaricomycotina</taxon>
        <taxon>Agaricomycetes</taxon>
        <taxon>Gloeophyllales</taxon>
        <taxon>Gloeophyllaceae</taxon>
        <taxon>Heliocybe</taxon>
    </lineage>
</organism>
<evidence type="ECO:0000256" key="4">
    <source>
        <dbReference type="ARBA" id="ARBA00022989"/>
    </source>
</evidence>
<dbReference type="InterPro" id="IPR004840">
    <property type="entry name" value="Amino_acid_permease_CS"/>
</dbReference>
<feature type="transmembrane region" description="Helical" evidence="6">
    <location>
        <begin position="274"/>
        <end position="300"/>
    </location>
</feature>
<dbReference type="AlphaFoldDB" id="A0A5C3N1Q1"/>
<evidence type="ECO:0000256" key="5">
    <source>
        <dbReference type="ARBA" id="ARBA00023136"/>
    </source>
</evidence>
<name>A0A5C3N1Q1_9AGAM</name>
<feature type="transmembrane region" description="Helical" evidence="6">
    <location>
        <begin position="382"/>
        <end position="402"/>
    </location>
</feature>
<feature type="transmembrane region" description="Helical" evidence="6">
    <location>
        <begin position="197"/>
        <end position="215"/>
    </location>
</feature>
<dbReference type="PIRSF" id="PIRSF006060">
    <property type="entry name" value="AA_transporter"/>
    <property type="match status" value="1"/>
</dbReference>
<sequence>MKNQKEESGCIEVDVVEKPVKSDDDALLESLGYKQEFKREFTPLELFGVLFSVLGPVPSFASVLVYAIPNGGPVTMVWGWAVCAFFLVIISLAMAELGSAAPTSGGLYYWTYSLSSPRWRCLLCWIVGYFNSLSLIGSVASVDWGCAVQIMAAISIGSDETFIPTNSQTYGVYVAILVLSGILCSTATKYIARVQSLYIALNILCFIAIIVALPAATPAAYKTPARFALGSFQNLTNWSGGFAFVLSFIAPLWAVGAFDSPVHISEEAANAATAVPWAIVMGTAVPTVLGWALNVVVAFCMGTDLEGILASPVGQPLAVIFYNSLGKNGALALWSVVIILQFMMGTSIMTVASRQSFAFSRDGALPFSSSLYRIHPRTQTPVTCVWFVAFIAALLCLLSFAGSEAVGAIFTLNAAASYVAYVIPISARFAWGRDFKPGPFSLGRWGFPVAVTAVAWMVFSIVVFMFPGNRGPEPDAMNYTCVVLGALLLGSVGYYYFPRYGGVYWFKGPVANVGGREEAGEGKEEVGKIGL</sequence>
<evidence type="ECO:0000313" key="8">
    <source>
        <dbReference type="Proteomes" id="UP000305948"/>
    </source>
</evidence>
<feature type="transmembrane region" description="Helical" evidence="6">
    <location>
        <begin position="476"/>
        <end position="497"/>
    </location>
</feature>
<dbReference type="PANTHER" id="PTHR45649:SF6">
    <property type="entry name" value="GABA-SPECIFIC PERMEASE"/>
    <property type="match status" value="1"/>
</dbReference>